<reference evidence="3 4" key="1">
    <citation type="journal article" date="2014" name="Int. J. Syst. Evol. Microbiol.">
        <title>Complete genome sequence of Corynebacterium casei LMG S-19264T (=DSM 44701T), isolated from a smear-ripened cheese.</title>
        <authorList>
            <consortium name="US DOE Joint Genome Institute (JGI-PGF)"/>
            <person name="Walter F."/>
            <person name="Albersmeier A."/>
            <person name="Kalinowski J."/>
            <person name="Ruckert C."/>
        </authorList>
    </citation>
    <scope>NUCLEOTIDE SEQUENCE [LARGE SCALE GENOMIC DNA]</scope>
    <source>
        <strain evidence="3 4">CGMCC 4.7206</strain>
    </source>
</reference>
<dbReference type="Proteomes" id="UP000597989">
    <property type="component" value="Unassembled WGS sequence"/>
</dbReference>
<evidence type="ECO:0000259" key="2">
    <source>
        <dbReference type="Pfam" id="PF12158"/>
    </source>
</evidence>
<gene>
    <name evidence="3" type="ORF">GCM10011581_14920</name>
</gene>
<keyword evidence="1" id="KW-1133">Transmembrane helix</keyword>
<accession>A0A917JPP4</accession>
<dbReference type="Pfam" id="PF12158">
    <property type="entry name" value="DUF3592"/>
    <property type="match status" value="1"/>
</dbReference>
<sequence>MGIVLIGSGVWRWHAQRRFDRVAVRTNARYVRDYHSGAHSSLSHDSPLRYASVPELTFRTADGREVTTIVVDSARSGPRPHLHGTDVPIRYDPANPERVVLESDHTAPQLRWPLLTGAGGVLALVVAGVIVFWLG</sequence>
<proteinExistence type="predicted"/>
<dbReference type="InterPro" id="IPR021994">
    <property type="entry name" value="DUF3592"/>
</dbReference>
<protein>
    <recommendedName>
        <fullName evidence="2">DUF3592 domain-containing protein</fullName>
    </recommendedName>
</protein>
<evidence type="ECO:0000313" key="4">
    <source>
        <dbReference type="Proteomes" id="UP000597989"/>
    </source>
</evidence>
<organism evidence="3 4">
    <name type="scientific">Saccharopolyspora thermophila</name>
    <dbReference type="NCBI Taxonomy" id="89367"/>
    <lineage>
        <taxon>Bacteria</taxon>
        <taxon>Bacillati</taxon>
        <taxon>Actinomycetota</taxon>
        <taxon>Actinomycetes</taxon>
        <taxon>Pseudonocardiales</taxon>
        <taxon>Pseudonocardiaceae</taxon>
        <taxon>Saccharopolyspora</taxon>
    </lineage>
</organism>
<keyword evidence="1" id="KW-0472">Membrane</keyword>
<keyword evidence="1" id="KW-0812">Transmembrane</keyword>
<dbReference type="EMBL" id="BMMT01000003">
    <property type="protein sequence ID" value="GGI78786.1"/>
    <property type="molecule type" value="Genomic_DNA"/>
</dbReference>
<dbReference type="AlphaFoldDB" id="A0A917JPP4"/>
<comment type="caution">
    <text evidence="3">The sequence shown here is derived from an EMBL/GenBank/DDBJ whole genome shotgun (WGS) entry which is preliminary data.</text>
</comment>
<feature type="transmembrane region" description="Helical" evidence="1">
    <location>
        <begin position="112"/>
        <end position="134"/>
    </location>
</feature>
<feature type="domain" description="DUF3592" evidence="2">
    <location>
        <begin position="39"/>
        <end position="104"/>
    </location>
</feature>
<evidence type="ECO:0000256" key="1">
    <source>
        <dbReference type="SAM" id="Phobius"/>
    </source>
</evidence>
<name>A0A917JPP4_9PSEU</name>
<evidence type="ECO:0000313" key="3">
    <source>
        <dbReference type="EMBL" id="GGI78786.1"/>
    </source>
</evidence>